<keyword evidence="6" id="KW-1185">Reference proteome</keyword>
<dbReference type="Proteomes" id="UP001156691">
    <property type="component" value="Unassembled WGS sequence"/>
</dbReference>
<dbReference type="PROSITE" id="PS51123">
    <property type="entry name" value="OMPA_2"/>
    <property type="match status" value="1"/>
</dbReference>
<sequence length="497" mass="53408">MSRDDPFGSGGKTVIRPNPGGARPSEPRIDQSRGVPPGQPQPTSPQYRPAQPTGMPAGDDDWLRGPLPGQPTPAAQPPPDTPKISLEIALNARDSGQLPASNPITAAAMPLLILLGRLRLMIVDMQAVPLMNHVANQIREFERSILAAGVDPHDSRVATYALCGTADDIVQNLPGTDRHVWLQHSMLAQFFQVRTSGVGFYEELGKILQNPAAKYDLLELMHACLCLGFEGQYRGSPQGASELQRVRRDVYQTLRHLRARANDDISPRWQGLNLKMPQLTSRIPLWAVASAAAAVAVGVFILLRVLLGNGADDLSGRLVALHPNTPVTLERAAFTPAQIPDTRDPTQLERIRTALAGEIEAGGLAVDAVGDEIVINISNTLLFASGSAEVEQSFADIATRIAEALDREPGPISVIGHTDNVRMSGSGRFKSNHDLSVARAEAVKETLAGAIDDPSRLVVEGRGELEPIGDNATSEGRAQNRRVEIVIPREETLEASA</sequence>
<evidence type="ECO:0000259" key="4">
    <source>
        <dbReference type="PROSITE" id="PS51123"/>
    </source>
</evidence>
<evidence type="ECO:0000256" key="3">
    <source>
        <dbReference type="SAM" id="Phobius"/>
    </source>
</evidence>
<dbReference type="Pfam" id="PF09850">
    <property type="entry name" value="DotU"/>
    <property type="match status" value="1"/>
</dbReference>
<organism evidence="5 6">
    <name type="scientific">Devosia nitrariae</name>
    <dbReference type="NCBI Taxonomy" id="2071872"/>
    <lineage>
        <taxon>Bacteria</taxon>
        <taxon>Pseudomonadati</taxon>
        <taxon>Pseudomonadota</taxon>
        <taxon>Alphaproteobacteria</taxon>
        <taxon>Hyphomicrobiales</taxon>
        <taxon>Devosiaceae</taxon>
        <taxon>Devosia</taxon>
    </lineage>
</organism>
<comment type="caution">
    <text evidence="5">The sequence shown here is derived from an EMBL/GenBank/DDBJ whole genome shotgun (WGS) entry which is preliminary data.</text>
</comment>
<reference evidence="6" key="1">
    <citation type="journal article" date="2019" name="Int. J. Syst. Evol. Microbiol.">
        <title>The Global Catalogue of Microorganisms (GCM) 10K type strain sequencing project: providing services to taxonomists for standard genome sequencing and annotation.</title>
        <authorList>
            <consortium name="The Broad Institute Genomics Platform"/>
            <consortium name="The Broad Institute Genome Sequencing Center for Infectious Disease"/>
            <person name="Wu L."/>
            <person name="Ma J."/>
        </authorList>
    </citation>
    <scope>NUCLEOTIDE SEQUENCE [LARGE SCALE GENOMIC DNA]</scope>
    <source>
        <strain evidence="6">NBRC 112416</strain>
    </source>
</reference>
<feature type="transmembrane region" description="Helical" evidence="3">
    <location>
        <begin position="283"/>
        <end position="307"/>
    </location>
</feature>
<dbReference type="PANTHER" id="PTHR30329">
    <property type="entry name" value="STATOR ELEMENT OF FLAGELLAR MOTOR COMPLEX"/>
    <property type="match status" value="1"/>
</dbReference>
<feature type="compositionally biased region" description="Pro residues" evidence="2">
    <location>
        <begin position="68"/>
        <end position="81"/>
    </location>
</feature>
<evidence type="ECO:0000256" key="2">
    <source>
        <dbReference type="SAM" id="MobiDB-lite"/>
    </source>
</evidence>
<evidence type="ECO:0000313" key="5">
    <source>
        <dbReference type="EMBL" id="GLQ58043.1"/>
    </source>
</evidence>
<dbReference type="NCBIfam" id="NF038228">
    <property type="entry name" value="IcmH_DotU_IVB"/>
    <property type="match status" value="1"/>
</dbReference>
<proteinExistence type="predicted"/>
<keyword evidence="3" id="KW-1133">Transmembrane helix</keyword>
<dbReference type="InterPro" id="IPR017732">
    <property type="entry name" value="T4/T6SS_DotU"/>
</dbReference>
<evidence type="ECO:0000256" key="1">
    <source>
        <dbReference type="PROSITE-ProRule" id="PRU00473"/>
    </source>
</evidence>
<dbReference type="RefSeq" id="WP_284343436.1">
    <property type="nucleotide sequence ID" value="NZ_BSNS01000028.1"/>
</dbReference>
<protein>
    <submittedName>
        <fullName evidence="5">Type IV / vi secretion system protein, dotu family</fullName>
    </submittedName>
</protein>
<dbReference type="PANTHER" id="PTHR30329:SF19">
    <property type="entry name" value="OUTER MEMBRANE PROTEIN, OMPA FAMILY"/>
    <property type="match status" value="1"/>
</dbReference>
<dbReference type="CDD" id="cd07185">
    <property type="entry name" value="OmpA_C-like"/>
    <property type="match status" value="1"/>
</dbReference>
<keyword evidence="3" id="KW-0812">Transmembrane</keyword>
<keyword evidence="1 3" id="KW-0472">Membrane</keyword>
<dbReference type="Gene3D" id="3.30.1330.60">
    <property type="entry name" value="OmpA-like domain"/>
    <property type="match status" value="1"/>
</dbReference>
<dbReference type="EMBL" id="BSNS01000028">
    <property type="protein sequence ID" value="GLQ58043.1"/>
    <property type="molecule type" value="Genomic_DNA"/>
</dbReference>
<dbReference type="InterPro" id="IPR036737">
    <property type="entry name" value="OmpA-like_sf"/>
</dbReference>
<dbReference type="InterPro" id="IPR017733">
    <property type="entry name" value="OmpA-like_dom_proteobacteria"/>
</dbReference>
<dbReference type="InterPro" id="IPR038522">
    <property type="entry name" value="T4/T6SS_DotU_sf"/>
</dbReference>
<dbReference type="Pfam" id="PF00691">
    <property type="entry name" value="OmpA"/>
    <property type="match status" value="1"/>
</dbReference>
<gene>
    <name evidence="5" type="ORF">GCM10010862_53020</name>
</gene>
<evidence type="ECO:0000313" key="6">
    <source>
        <dbReference type="Proteomes" id="UP001156691"/>
    </source>
</evidence>
<dbReference type="InterPro" id="IPR006665">
    <property type="entry name" value="OmpA-like"/>
</dbReference>
<accession>A0ABQ5WEA8</accession>
<feature type="region of interest" description="Disordered" evidence="2">
    <location>
        <begin position="1"/>
        <end position="83"/>
    </location>
</feature>
<feature type="domain" description="OmpA-like" evidence="4">
    <location>
        <begin position="370"/>
        <end position="491"/>
    </location>
</feature>
<dbReference type="SUPFAM" id="SSF103088">
    <property type="entry name" value="OmpA-like"/>
    <property type="match status" value="1"/>
</dbReference>
<dbReference type="NCBIfam" id="TIGR03350">
    <property type="entry name" value="type_VI_ompA"/>
    <property type="match status" value="1"/>
</dbReference>
<dbReference type="NCBIfam" id="TIGR03349">
    <property type="entry name" value="IV_VI_DotU"/>
    <property type="match status" value="1"/>
</dbReference>
<name>A0ABQ5WEA8_9HYPH</name>
<dbReference type="InterPro" id="IPR050330">
    <property type="entry name" value="Bact_OuterMem_StrucFunc"/>
</dbReference>
<dbReference type="Gene3D" id="1.25.40.590">
    <property type="entry name" value="Type IV / VI secretion system, DotU"/>
    <property type="match status" value="1"/>
</dbReference>